<dbReference type="InterPro" id="IPR003736">
    <property type="entry name" value="PAAI_dom"/>
</dbReference>
<dbReference type="Gene3D" id="3.10.129.10">
    <property type="entry name" value="Hotdog Thioesterase"/>
    <property type="match status" value="1"/>
</dbReference>
<accession>A0A935W6Z3</accession>
<dbReference type="NCBIfam" id="TIGR00369">
    <property type="entry name" value="unchar_dom_1"/>
    <property type="match status" value="1"/>
</dbReference>
<dbReference type="PANTHER" id="PTHR43240:SF8">
    <property type="entry name" value="PHENYLACETIC ACID DEGRADATION-RELATED PROTEIN"/>
    <property type="match status" value="1"/>
</dbReference>
<comment type="caution">
    <text evidence="3">The sequence shown here is derived from an EMBL/GenBank/DDBJ whole genome shotgun (WGS) entry which is preliminary data.</text>
</comment>
<dbReference type="InterPro" id="IPR029069">
    <property type="entry name" value="HotDog_dom_sf"/>
</dbReference>
<evidence type="ECO:0000259" key="2">
    <source>
        <dbReference type="Pfam" id="PF03061"/>
    </source>
</evidence>
<dbReference type="AlphaFoldDB" id="A0A935W6Z3"/>
<dbReference type="GO" id="GO:0005829">
    <property type="term" value="C:cytosol"/>
    <property type="evidence" value="ECO:0007669"/>
    <property type="project" value="TreeGrafter"/>
</dbReference>
<proteinExistence type="predicted"/>
<keyword evidence="1" id="KW-0378">Hydrolase</keyword>
<evidence type="ECO:0000313" key="3">
    <source>
        <dbReference type="EMBL" id="MBK7956533.1"/>
    </source>
</evidence>
<gene>
    <name evidence="3" type="ORF">IPK02_22850</name>
</gene>
<feature type="domain" description="Thioesterase" evidence="2">
    <location>
        <begin position="53"/>
        <end position="130"/>
    </location>
</feature>
<dbReference type="SUPFAM" id="SSF54637">
    <property type="entry name" value="Thioesterase/thiol ester dehydrase-isomerase"/>
    <property type="match status" value="1"/>
</dbReference>
<evidence type="ECO:0000313" key="4">
    <source>
        <dbReference type="Proteomes" id="UP000706151"/>
    </source>
</evidence>
<dbReference type="Proteomes" id="UP000706151">
    <property type="component" value="Unassembled WGS sequence"/>
</dbReference>
<dbReference type="GO" id="GO:0061522">
    <property type="term" value="F:1,4-dihydroxy-2-naphthoyl-CoA thioesterase activity"/>
    <property type="evidence" value="ECO:0007669"/>
    <property type="project" value="TreeGrafter"/>
</dbReference>
<dbReference type="PANTHER" id="PTHR43240">
    <property type="entry name" value="1,4-DIHYDROXY-2-NAPHTHOYL-COA THIOESTERASE 1"/>
    <property type="match status" value="1"/>
</dbReference>
<evidence type="ECO:0000256" key="1">
    <source>
        <dbReference type="ARBA" id="ARBA00022801"/>
    </source>
</evidence>
<dbReference type="CDD" id="cd03443">
    <property type="entry name" value="PaaI_thioesterase"/>
    <property type="match status" value="1"/>
</dbReference>
<sequence length="152" mass="16333">MSRHILRSEVSVTSLNARGSGHLPAWFGIEVVSIEPGRLRARLPIRPEMLAPNGFLHAATVIALADTSAGYATMAHLPVGADGFTTVELKTNFLGTLTEGVLLCTASAVHSGRTTQVWDAEVTGEDGRRLALFRCTQMVLWPKVAATLLPDR</sequence>
<protein>
    <submittedName>
        <fullName evidence="3">PaaI family thioesterase</fullName>
    </submittedName>
</protein>
<dbReference type="EMBL" id="JADJOT010000013">
    <property type="protein sequence ID" value="MBK7956533.1"/>
    <property type="molecule type" value="Genomic_DNA"/>
</dbReference>
<organism evidence="3 4">
    <name type="scientific">Candidatus Accumulibacter affinis</name>
    <dbReference type="NCBI Taxonomy" id="2954384"/>
    <lineage>
        <taxon>Bacteria</taxon>
        <taxon>Pseudomonadati</taxon>
        <taxon>Pseudomonadota</taxon>
        <taxon>Betaproteobacteria</taxon>
        <taxon>Candidatus Accumulibacter</taxon>
    </lineage>
</organism>
<reference evidence="3 4" key="1">
    <citation type="submission" date="2020-10" db="EMBL/GenBank/DDBJ databases">
        <title>Connecting structure to function with the recovery of over 1000 high-quality activated sludge metagenome-assembled genomes encoding full-length rRNA genes using long-read sequencing.</title>
        <authorList>
            <person name="Singleton C.M."/>
            <person name="Petriglieri F."/>
            <person name="Kristensen J.M."/>
            <person name="Kirkegaard R.H."/>
            <person name="Michaelsen T.Y."/>
            <person name="Andersen M.H."/>
            <person name="Karst S.M."/>
            <person name="Dueholm M.S."/>
            <person name="Nielsen P.H."/>
            <person name="Albertsen M."/>
        </authorList>
    </citation>
    <scope>NUCLEOTIDE SEQUENCE [LARGE SCALE GENOMIC DNA]</scope>
    <source>
        <strain evidence="3">Fred_18-Q3-R57-64_BAT3C.720</strain>
    </source>
</reference>
<name>A0A935W6Z3_9PROT</name>
<dbReference type="Pfam" id="PF03061">
    <property type="entry name" value="4HBT"/>
    <property type="match status" value="1"/>
</dbReference>
<dbReference type="InterPro" id="IPR006683">
    <property type="entry name" value="Thioestr_dom"/>
</dbReference>